<dbReference type="EMBL" id="MU157939">
    <property type="protein sequence ID" value="KAF9522601.1"/>
    <property type="molecule type" value="Genomic_DNA"/>
</dbReference>
<organism evidence="1 2">
    <name type="scientific">Crepidotus variabilis</name>
    <dbReference type="NCBI Taxonomy" id="179855"/>
    <lineage>
        <taxon>Eukaryota</taxon>
        <taxon>Fungi</taxon>
        <taxon>Dikarya</taxon>
        <taxon>Basidiomycota</taxon>
        <taxon>Agaricomycotina</taxon>
        <taxon>Agaricomycetes</taxon>
        <taxon>Agaricomycetidae</taxon>
        <taxon>Agaricales</taxon>
        <taxon>Agaricineae</taxon>
        <taxon>Crepidotaceae</taxon>
        <taxon>Crepidotus</taxon>
    </lineage>
</organism>
<accession>A0A9P6JIS2</accession>
<dbReference type="OrthoDB" id="2691851at2759"/>
<reference evidence="1" key="1">
    <citation type="submission" date="2020-11" db="EMBL/GenBank/DDBJ databases">
        <authorList>
            <consortium name="DOE Joint Genome Institute"/>
            <person name="Ahrendt S."/>
            <person name="Riley R."/>
            <person name="Andreopoulos W."/>
            <person name="Labutti K."/>
            <person name="Pangilinan J."/>
            <person name="Ruiz-Duenas F.J."/>
            <person name="Barrasa J.M."/>
            <person name="Sanchez-Garcia M."/>
            <person name="Camarero S."/>
            <person name="Miyauchi S."/>
            <person name="Serrano A."/>
            <person name="Linde D."/>
            <person name="Babiker R."/>
            <person name="Drula E."/>
            <person name="Ayuso-Fernandez I."/>
            <person name="Pacheco R."/>
            <person name="Padilla G."/>
            <person name="Ferreira P."/>
            <person name="Barriuso J."/>
            <person name="Kellner H."/>
            <person name="Castanera R."/>
            <person name="Alfaro M."/>
            <person name="Ramirez L."/>
            <person name="Pisabarro A.G."/>
            <person name="Kuo A."/>
            <person name="Tritt A."/>
            <person name="Lipzen A."/>
            <person name="He G."/>
            <person name="Yan M."/>
            <person name="Ng V."/>
            <person name="Cullen D."/>
            <person name="Martin F."/>
            <person name="Rosso M.-N."/>
            <person name="Henrissat B."/>
            <person name="Hibbett D."/>
            <person name="Martinez A.T."/>
            <person name="Grigoriev I.V."/>
        </authorList>
    </citation>
    <scope>NUCLEOTIDE SEQUENCE</scope>
    <source>
        <strain evidence="1">CBS 506.95</strain>
    </source>
</reference>
<keyword evidence="2" id="KW-1185">Reference proteome</keyword>
<proteinExistence type="predicted"/>
<evidence type="ECO:0000313" key="1">
    <source>
        <dbReference type="EMBL" id="KAF9522601.1"/>
    </source>
</evidence>
<protein>
    <submittedName>
        <fullName evidence="1">Uncharacterized protein</fullName>
    </submittedName>
</protein>
<dbReference type="AlphaFoldDB" id="A0A9P6JIS2"/>
<feature type="non-terminal residue" evidence="1">
    <location>
        <position position="1"/>
    </location>
</feature>
<dbReference type="Proteomes" id="UP000807306">
    <property type="component" value="Unassembled WGS sequence"/>
</dbReference>
<sequence>ALSLEKALNRLRVHEESWTTLLGLLGNQDVPALHRIFKQCKRRNWSIEKLVEKIRDALAGKYHPKNYSDVEYDLATTIYELGGGATLFALHKSMFAFPCLSTLDERRQEFKLRISIGSLKMSDLFHNIKIMFEDDTPGLRRVGMSLLMDEISCDERLCYLAGTDDIAGLCEHAAEQFSSMKVGQDLEVVRAIAQAVRSGKVDVGGEVFVMAMARNDEVGYGARPIALVVVCKKKTYRHASLTIEMGRQAWRLSPYGDRLHGPIWSIASDGDPKRRPALYLHCMVRELLPTDPLFSQLVGLVGLNLWVGSGGETQDLDFKHNFKRICKCLCAREGILINNVVITKSVLASWFARLTDTDWSEDTAFSLLNNSSGAAQRINSLLSPKDAQDVPRAIKLLTVTADLRKLDNSNFDPSEQVTFHSLSLLGEMLDALVEPFINPDFSLSEQIISLVKFAFIACALFMKHEGDFMPHHLYSDLQCMVRTAIFRVAHTKNLDPSMKVFLCLL</sequence>
<comment type="caution">
    <text evidence="1">The sequence shown here is derived from an EMBL/GenBank/DDBJ whole genome shotgun (WGS) entry which is preliminary data.</text>
</comment>
<name>A0A9P6JIS2_9AGAR</name>
<gene>
    <name evidence="1" type="ORF">CPB83DRAFT_733454</name>
</gene>
<feature type="non-terminal residue" evidence="1">
    <location>
        <position position="505"/>
    </location>
</feature>
<evidence type="ECO:0000313" key="2">
    <source>
        <dbReference type="Proteomes" id="UP000807306"/>
    </source>
</evidence>